<organism evidence="2 3">
    <name type="scientific">Limosa lapponica baueri</name>
    <dbReference type="NCBI Taxonomy" id="1758121"/>
    <lineage>
        <taxon>Eukaryota</taxon>
        <taxon>Metazoa</taxon>
        <taxon>Chordata</taxon>
        <taxon>Craniata</taxon>
        <taxon>Vertebrata</taxon>
        <taxon>Euteleostomi</taxon>
        <taxon>Archelosauria</taxon>
        <taxon>Archosauria</taxon>
        <taxon>Dinosauria</taxon>
        <taxon>Saurischia</taxon>
        <taxon>Theropoda</taxon>
        <taxon>Coelurosauria</taxon>
        <taxon>Aves</taxon>
        <taxon>Neognathae</taxon>
        <taxon>Neoaves</taxon>
        <taxon>Charadriiformes</taxon>
        <taxon>Scolopacidae</taxon>
        <taxon>Limosa</taxon>
    </lineage>
</organism>
<dbReference type="PANTHER" id="PTHR33332">
    <property type="entry name" value="REVERSE TRANSCRIPTASE DOMAIN-CONTAINING PROTEIN"/>
    <property type="match status" value="1"/>
</dbReference>
<keyword evidence="2" id="KW-0695">RNA-directed DNA polymerase</keyword>
<keyword evidence="2" id="KW-0808">Transferase</keyword>
<evidence type="ECO:0000256" key="1">
    <source>
        <dbReference type="SAM" id="MobiDB-lite"/>
    </source>
</evidence>
<accession>A0A2I0T4E6</accession>
<gene>
    <name evidence="2" type="ORF">llap_21030</name>
</gene>
<dbReference type="OrthoDB" id="416454at2759"/>
<reference evidence="3" key="1">
    <citation type="submission" date="2017-11" db="EMBL/GenBank/DDBJ databases">
        <authorList>
            <person name="Lima N.C."/>
            <person name="Parody-Merino A.M."/>
            <person name="Battley P.F."/>
            <person name="Fidler A.E."/>
            <person name="Prosdocimi F."/>
        </authorList>
    </citation>
    <scope>NUCLEOTIDE SEQUENCE [LARGE SCALE GENOMIC DNA]</scope>
</reference>
<keyword evidence="2" id="KW-0548">Nucleotidyltransferase</keyword>
<evidence type="ECO:0000313" key="3">
    <source>
        <dbReference type="Proteomes" id="UP000233556"/>
    </source>
</evidence>
<dbReference type="AlphaFoldDB" id="A0A2I0T4E6"/>
<keyword evidence="3" id="KW-1185">Reference proteome</keyword>
<sequence>MNKQSRLYSQGMSPFVRTLPVRPRWERIRERPSFEPSVSVWRHQAEWCSDMLEGRDAIQRDLERLEKWVCVTLMRSNKAKRRALHVGQGNPKHKSRLGRGQMESSPEEKDLGVLGDEKLTRDWQRALAAQKAPRTLGCIPCSVASRAREQAGLDEALSSLI</sequence>
<proteinExistence type="predicted"/>
<reference evidence="3" key="2">
    <citation type="submission" date="2017-12" db="EMBL/GenBank/DDBJ databases">
        <title>Genome sequence of the Bar-tailed Godwit (Limosa lapponica baueri).</title>
        <authorList>
            <person name="Lima N.C.B."/>
            <person name="Parody-Merino A.M."/>
            <person name="Battley P.F."/>
            <person name="Fidler A.E."/>
            <person name="Prosdocimi F."/>
        </authorList>
    </citation>
    <scope>NUCLEOTIDE SEQUENCE [LARGE SCALE GENOMIC DNA]</scope>
</reference>
<evidence type="ECO:0000313" key="2">
    <source>
        <dbReference type="EMBL" id="PKU28666.1"/>
    </source>
</evidence>
<feature type="compositionally biased region" description="Basic and acidic residues" evidence="1">
    <location>
        <begin position="106"/>
        <end position="115"/>
    </location>
</feature>
<dbReference type="GO" id="GO:0003964">
    <property type="term" value="F:RNA-directed DNA polymerase activity"/>
    <property type="evidence" value="ECO:0007669"/>
    <property type="project" value="UniProtKB-KW"/>
</dbReference>
<dbReference type="EMBL" id="KZ519656">
    <property type="protein sequence ID" value="PKU28666.1"/>
    <property type="molecule type" value="Genomic_DNA"/>
</dbReference>
<name>A0A2I0T4E6_LIMLA</name>
<feature type="region of interest" description="Disordered" evidence="1">
    <location>
        <begin position="81"/>
        <end position="115"/>
    </location>
</feature>
<dbReference type="Proteomes" id="UP000233556">
    <property type="component" value="Unassembled WGS sequence"/>
</dbReference>
<protein>
    <submittedName>
        <fullName evidence="2">Rna-directed dna polymerase from mobile element jockey-like</fullName>
    </submittedName>
</protein>